<dbReference type="GO" id="GO:0009986">
    <property type="term" value="C:cell surface"/>
    <property type="evidence" value="ECO:0007669"/>
    <property type="project" value="TreeGrafter"/>
</dbReference>
<dbReference type="Gene3D" id="3.20.20.80">
    <property type="entry name" value="Glycosidases"/>
    <property type="match status" value="1"/>
</dbReference>
<dbReference type="AlphaFoldDB" id="A0A1M6GTP7"/>
<dbReference type="SUPFAM" id="SSF51445">
    <property type="entry name" value="(Trans)glycosidases"/>
    <property type="match status" value="1"/>
</dbReference>
<sequence>MMKLWRGINLGGYLSQCVHTEDHYQRFIGEEDIRQIKEWGLDHVRLPIDYEVLETDAGIKRPEGYVYVKNVVSWCQKYQLNVVLDLHKAYGYDFNNAGNMEKNSLFNMPELQDRFIRLWENIANEFGSYDHVAFELLNEVVESENTEAWNVLIRKTVKAIRAITRRTPIIYGGICWNSASTLKYLEVPEDDNIIFTFHFYEPLVFTHQKAHWVEKIDKEKVIFYPESMDYYRTHSADLGIQGSAVLNAKSQTMGPEFIREMVLEAVKAAENAGVPLYCGEFGVIDQAPVKDTLRWFEDVDKVFREFNIGCSVWTYKEMDFGLVGPHYDEIRKDLIALWIR</sequence>
<dbReference type="PANTHER" id="PTHR31297:SF41">
    <property type="entry name" value="ENDOGLUCANASE, PUTATIVE (AFU_ORTHOLOGUE AFUA_5G01830)-RELATED"/>
    <property type="match status" value="1"/>
</dbReference>
<dbReference type="GO" id="GO:0005576">
    <property type="term" value="C:extracellular region"/>
    <property type="evidence" value="ECO:0007669"/>
    <property type="project" value="TreeGrafter"/>
</dbReference>
<dbReference type="Proteomes" id="UP000324781">
    <property type="component" value="Unassembled WGS sequence"/>
</dbReference>
<evidence type="ECO:0000313" key="9">
    <source>
        <dbReference type="EMBL" id="SHJ13262.1"/>
    </source>
</evidence>
<dbReference type="InterPro" id="IPR018087">
    <property type="entry name" value="Glyco_hydro_5_CS"/>
</dbReference>
<evidence type="ECO:0000256" key="2">
    <source>
        <dbReference type="ARBA" id="ARBA00022801"/>
    </source>
</evidence>
<evidence type="ECO:0000256" key="5">
    <source>
        <dbReference type="ARBA" id="ARBA00023295"/>
    </source>
</evidence>
<dbReference type="InterPro" id="IPR017853">
    <property type="entry name" value="GH"/>
</dbReference>
<evidence type="ECO:0000256" key="7">
    <source>
        <dbReference type="RuleBase" id="RU361153"/>
    </source>
</evidence>
<dbReference type="EMBL" id="FQZP01000026">
    <property type="protein sequence ID" value="SHJ13262.1"/>
    <property type="molecule type" value="Genomic_DNA"/>
</dbReference>
<evidence type="ECO:0000313" key="10">
    <source>
        <dbReference type="Proteomes" id="UP000324781"/>
    </source>
</evidence>
<dbReference type="GO" id="GO:0030245">
    <property type="term" value="P:cellulose catabolic process"/>
    <property type="evidence" value="ECO:0007669"/>
    <property type="project" value="UniProtKB-KW"/>
</dbReference>
<evidence type="ECO:0000259" key="8">
    <source>
        <dbReference type="Pfam" id="PF00150"/>
    </source>
</evidence>
<dbReference type="Pfam" id="PF00150">
    <property type="entry name" value="Cellulase"/>
    <property type="match status" value="1"/>
</dbReference>
<dbReference type="GO" id="GO:0008422">
    <property type="term" value="F:beta-glucosidase activity"/>
    <property type="evidence" value="ECO:0007669"/>
    <property type="project" value="TreeGrafter"/>
</dbReference>
<dbReference type="PROSITE" id="PS00659">
    <property type="entry name" value="GLYCOSYL_HYDROL_F5"/>
    <property type="match status" value="1"/>
</dbReference>
<dbReference type="RefSeq" id="WP_149678824.1">
    <property type="nucleotide sequence ID" value="NZ_DAONMB010000107.1"/>
</dbReference>
<feature type="domain" description="Glycoside hydrolase family 5" evidence="8">
    <location>
        <begin position="24"/>
        <end position="316"/>
    </location>
</feature>
<evidence type="ECO:0000256" key="3">
    <source>
        <dbReference type="ARBA" id="ARBA00023001"/>
    </source>
</evidence>
<proteinExistence type="inferred from homology"/>
<keyword evidence="4" id="KW-0119">Carbohydrate metabolism</keyword>
<organism evidence="9 10">
    <name type="scientific">Thermoclostridium caenicola</name>
    <dbReference type="NCBI Taxonomy" id="659425"/>
    <lineage>
        <taxon>Bacteria</taxon>
        <taxon>Bacillati</taxon>
        <taxon>Bacillota</taxon>
        <taxon>Clostridia</taxon>
        <taxon>Eubacteriales</taxon>
        <taxon>Oscillospiraceae</taxon>
        <taxon>Thermoclostridium</taxon>
    </lineage>
</organism>
<dbReference type="PANTHER" id="PTHR31297">
    <property type="entry name" value="GLUCAN ENDO-1,6-BETA-GLUCOSIDASE B"/>
    <property type="match status" value="1"/>
</dbReference>
<dbReference type="InterPro" id="IPR050386">
    <property type="entry name" value="Glycosyl_hydrolase_5"/>
</dbReference>
<protein>
    <submittedName>
        <fullName evidence="9">Aryl-phospho-beta-D-glucosidase BglC, GH1 family</fullName>
    </submittedName>
</protein>
<dbReference type="OrthoDB" id="9800475at2"/>
<evidence type="ECO:0000256" key="6">
    <source>
        <dbReference type="ARBA" id="ARBA00023326"/>
    </source>
</evidence>
<dbReference type="InterPro" id="IPR001547">
    <property type="entry name" value="Glyco_hydro_5"/>
</dbReference>
<dbReference type="SMR" id="A0A1M6GTP7"/>
<keyword evidence="6" id="KW-0624">Polysaccharide degradation</keyword>
<keyword evidence="2 7" id="KW-0378">Hydrolase</keyword>
<comment type="similarity">
    <text evidence="1 7">Belongs to the glycosyl hydrolase 5 (cellulase A) family.</text>
</comment>
<name>A0A1M6GTP7_9FIRM</name>
<accession>A0A1M6GTP7</accession>
<reference evidence="9 10" key="1">
    <citation type="submission" date="2016-11" db="EMBL/GenBank/DDBJ databases">
        <authorList>
            <person name="Varghese N."/>
            <person name="Submissions S."/>
        </authorList>
    </citation>
    <scope>NUCLEOTIDE SEQUENCE [LARGE SCALE GENOMIC DNA]</scope>
    <source>
        <strain evidence="9 10">DSM 19027</strain>
    </source>
</reference>
<keyword evidence="10" id="KW-1185">Reference proteome</keyword>
<keyword evidence="5 7" id="KW-0326">Glycosidase</keyword>
<evidence type="ECO:0000256" key="4">
    <source>
        <dbReference type="ARBA" id="ARBA00023277"/>
    </source>
</evidence>
<gene>
    <name evidence="9" type="ORF">SAMN05444373_102630</name>
</gene>
<keyword evidence="3" id="KW-0136">Cellulose degradation</keyword>
<evidence type="ECO:0000256" key="1">
    <source>
        <dbReference type="ARBA" id="ARBA00005641"/>
    </source>
</evidence>